<keyword evidence="2" id="KW-0813">Transport</keyword>
<evidence type="ECO:0000313" key="9">
    <source>
        <dbReference type="Proteomes" id="UP000305165"/>
    </source>
</evidence>
<proteinExistence type="predicted"/>
<dbReference type="PANTHER" id="PTHR23523">
    <property type="match status" value="1"/>
</dbReference>
<keyword evidence="4 6" id="KW-1133">Transmembrane helix</keyword>
<name>A0A4T2GU18_STRSU</name>
<dbReference type="GO" id="GO:0022857">
    <property type="term" value="F:transmembrane transporter activity"/>
    <property type="evidence" value="ECO:0007669"/>
    <property type="project" value="InterPro"/>
</dbReference>
<feature type="transmembrane region" description="Helical" evidence="6">
    <location>
        <begin position="12"/>
        <end position="30"/>
    </location>
</feature>
<gene>
    <name evidence="8" type="ORF">FAJ39_02965</name>
</gene>
<dbReference type="GO" id="GO:0005886">
    <property type="term" value="C:plasma membrane"/>
    <property type="evidence" value="ECO:0007669"/>
    <property type="project" value="UniProtKB-SubCell"/>
</dbReference>
<evidence type="ECO:0000256" key="5">
    <source>
        <dbReference type="ARBA" id="ARBA00023136"/>
    </source>
</evidence>
<protein>
    <submittedName>
        <fullName evidence="8">MFS transporter</fullName>
    </submittedName>
</protein>
<feature type="transmembrane region" description="Helical" evidence="6">
    <location>
        <begin position="50"/>
        <end position="69"/>
    </location>
</feature>
<comment type="caution">
    <text evidence="8">The sequence shown here is derived from an EMBL/GenBank/DDBJ whole genome shotgun (WGS) entry which is preliminary data.</text>
</comment>
<dbReference type="InterPro" id="IPR011701">
    <property type="entry name" value="MFS"/>
</dbReference>
<evidence type="ECO:0000259" key="7">
    <source>
        <dbReference type="PROSITE" id="PS50850"/>
    </source>
</evidence>
<sequence length="395" mass="42725">MEGKNYLKKNQLLLTTLGIVMLGVVMRAPFTALPAILTDVAADLGVNVSSLGILTSIPLIMFALCSSLAPKLAEKFGMEKLMAIVLFVMVIGSGMRILGLPFLFLGTVIVGATIAFINVLLPSLVTANFPKKIGLYTTIYITLMGVAATVAAMIAVPIVSASSWQFFVLLITGVVFLAFIIWLPTTRNNHRFEAKEQNQQSSSIWKNKAALAFLMFGGLQSVLYYTEITWLPTISQSVGFSKAEAGLMAGFFNMTAIPMSMIIPAILSRQSKEMRRNIMLAISSATLVGLVMMALIPANFVLWSALHIILSFSNAALFPYMMLGFTLKTSNSQATAQLSGMVQTGGYLIAAFGPGLLGYSFPLFGSWMPLILALAVVTISMMWTIVLIEKEDIIV</sequence>
<feature type="transmembrane region" description="Helical" evidence="6">
    <location>
        <begin position="104"/>
        <end position="121"/>
    </location>
</feature>
<dbReference type="PANTHER" id="PTHR23523:SF2">
    <property type="entry name" value="2-NITROIMIDAZOLE TRANSPORTER"/>
    <property type="match status" value="1"/>
</dbReference>
<evidence type="ECO:0000256" key="1">
    <source>
        <dbReference type="ARBA" id="ARBA00004651"/>
    </source>
</evidence>
<dbReference type="OrthoDB" id="9797740at2"/>
<dbReference type="EMBL" id="SSXO01000001">
    <property type="protein sequence ID" value="TII01301.1"/>
    <property type="molecule type" value="Genomic_DNA"/>
</dbReference>
<comment type="subcellular location">
    <subcellularLocation>
        <location evidence="1">Cell membrane</location>
        <topology evidence="1">Multi-pass membrane protein</topology>
    </subcellularLocation>
</comment>
<dbReference type="Proteomes" id="UP000305165">
    <property type="component" value="Unassembled WGS sequence"/>
</dbReference>
<organism evidence="8 9">
    <name type="scientific">Streptococcus suis</name>
    <dbReference type="NCBI Taxonomy" id="1307"/>
    <lineage>
        <taxon>Bacteria</taxon>
        <taxon>Bacillati</taxon>
        <taxon>Bacillota</taxon>
        <taxon>Bacilli</taxon>
        <taxon>Lactobacillales</taxon>
        <taxon>Streptococcaceae</taxon>
        <taxon>Streptococcus</taxon>
    </lineage>
</organism>
<feature type="transmembrane region" description="Helical" evidence="6">
    <location>
        <begin position="81"/>
        <end position="98"/>
    </location>
</feature>
<evidence type="ECO:0000313" key="8">
    <source>
        <dbReference type="EMBL" id="TII01301.1"/>
    </source>
</evidence>
<dbReference type="Pfam" id="PF07690">
    <property type="entry name" value="MFS_1"/>
    <property type="match status" value="1"/>
</dbReference>
<reference evidence="8 9" key="1">
    <citation type="submission" date="2019-04" db="EMBL/GenBank/DDBJ databases">
        <title>Genome analysis of Streptococcus suis strain WUSS424.</title>
        <authorList>
            <person name="Chen H."/>
            <person name="Gao X."/>
            <person name="Wu Z."/>
        </authorList>
    </citation>
    <scope>NUCLEOTIDE SEQUENCE [LARGE SCALE GENOMIC DNA]</scope>
    <source>
        <strain evidence="8 9">WUSS424</strain>
    </source>
</reference>
<dbReference type="Gene3D" id="1.20.1250.20">
    <property type="entry name" value="MFS general substrate transporter like domains"/>
    <property type="match status" value="1"/>
</dbReference>
<feature type="transmembrane region" description="Helical" evidence="6">
    <location>
        <begin position="278"/>
        <end position="296"/>
    </location>
</feature>
<feature type="transmembrane region" description="Helical" evidence="6">
    <location>
        <begin position="367"/>
        <end position="388"/>
    </location>
</feature>
<dbReference type="PROSITE" id="PS50850">
    <property type="entry name" value="MFS"/>
    <property type="match status" value="1"/>
</dbReference>
<dbReference type="InterPro" id="IPR020846">
    <property type="entry name" value="MFS_dom"/>
</dbReference>
<feature type="transmembrane region" description="Helical" evidence="6">
    <location>
        <begin position="302"/>
        <end position="323"/>
    </location>
</feature>
<feature type="transmembrane region" description="Helical" evidence="6">
    <location>
        <begin position="344"/>
        <end position="361"/>
    </location>
</feature>
<accession>A0A4T2GU18</accession>
<feature type="transmembrane region" description="Helical" evidence="6">
    <location>
        <begin position="164"/>
        <end position="183"/>
    </location>
</feature>
<feature type="transmembrane region" description="Helical" evidence="6">
    <location>
        <begin position="245"/>
        <end position="266"/>
    </location>
</feature>
<feature type="domain" description="Major facilitator superfamily (MFS) profile" evidence="7">
    <location>
        <begin position="11"/>
        <end position="392"/>
    </location>
</feature>
<feature type="transmembrane region" description="Helical" evidence="6">
    <location>
        <begin position="204"/>
        <end position="225"/>
    </location>
</feature>
<evidence type="ECO:0000256" key="6">
    <source>
        <dbReference type="SAM" id="Phobius"/>
    </source>
</evidence>
<dbReference type="AlphaFoldDB" id="A0A4T2GU18"/>
<evidence type="ECO:0000256" key="3">
    <source>
        <dbReference type="ARBA" id="ARBA00022692"/>
    </source>
</evidence>
<dbReference type="SUPFAM" id="SSF103473">
    <property type="entry name" value="MFS general substrate transporter"/>
    <property type="match status" value="1"/>
</dbReference>
<keyword evidence="3 6" id="KW-0812">Transmembrane</keyword>
<keyword evidence="5 6" id="KW-0472">Membrane</keyword>
<evidence type="ECO:0000256" key="2">
    <source>
        <dbReference type="ARBA" id="ARBA00022448"/>
    </source>
</evidence>
<dbReference type="InterPro" id="IPR052524">
    <property type="entry name" value="MFS_Cyanate_Porter"/>
</dbReference>
<feature type="transmembrane region" description="Helical" evidence="6">
    <location>
        <begin position="133"/>
        <end position="158"/>
    </location>
</feature>
<dbReference type="InterPro" id="IPR036259">
    <property type="entry name" value="MFS_trans_sf"/>
</dbReference>
<evidence type="ECO:0000256" key="4">
    <source>
        <dbReference type="ARBA" id="ARBA00022989"/>
    </source>
</evidence>